<gene>
    <name evidence="1" type="ORF">C2R22_11665</name>
</gene>
<accession>A0A2I8VJY0</accession>
<dbReference type="Proteomes" id="UP000236584">
    <property type="component" value="Chromosome"/>
</dbReference>
<dbReference type="EMBL" id="CP026309">
    <property type="protein sequence ID" value="AUV82221.1"/>
    <property type="molecule type" value="Genomic_DNA"/>
</dbReference>
<keyword evidence="2" id="KW-1185">Reference proteome</keyword>
<protein>
    <submittedName>
        <fullName evidence="1">Uncharacterized protein</fullName>
    </submittedName>
</protein>
<sequence>MERIGNEATKFLLFSQKMHYNEEVTQAIERFPHTRIGNKYPDRGFPEEVKYMRMYVVYPDHDYRTAERFLEEAIQPSIPSDHARDGFIAVMPLELADMTIYPEIEDVDSYLSGTYEALSFLKTGTSEDLSEVISDRVISEIGVSELLSTLPFNVIEPNMNEREKELVIDNYDEIKDRFNIDELFDWADVDPEQLGKVLTEMDSGENGARWRELSESIVEKTQEYSKATYG</sequence>
<dbReference type="KEGG" id="srub:C2R22_11665"/>
<reference evidence="1 2" key="1">
    <citation type="submission" date="2018-01" db="EMBL/GenBank/DDBJ databases">
        <title>Complete genome sequence of Salinigranum rubrum GX10T, an extremely halophilic archaeon isolated from a marine solar saltern.</title>
        <authorList>
            <person name="Han S."/>
        </authorList>
    </citation>
    <scope>NUCLEOTIDE SEQUENCE [LARGE SCALE GENOMIC DNA]</scope>
    <source>
        <strain evidence="1 2">GX10</strain>
    </source>
</reference>
<evidence type="ECO:0000313" key="2">
    <source>
        <dbReference type="Proteomes" id="UP000236584"/>
    </source>
</evidence>
<proteinExistence type="predicted"/>
<dbReference type="AlphaFoldDB" id="A0A2I8VJY0"/>
<name>A0A2I8VJY0_9EURY</name>
<organism evidence="1 2">
    <name type="scientific">Salinigranum rubrum</name>
    <dbReference type="NCBI Taxonomy" id="755307"/>
    <lineage>
        <taxon>Archaea</taxon>
        <taxon>Methanobacteriati</taxon>
        <taxon>Methanobacteriota</taxon>
        <taxon>Stenosarchaea group</taxon>
        <taxon>Halobacteria</taxon>
        <taxon>Halobacteriales</taxon>
        <taxon>Haloferacaceae</taxon>
        <taxon>Salinigranum</taxon>
    </lineage>
</organism>
<evidence type="ECO:0000313" key="1">
    <source>
        <dbReference type="EMBL" id="AUV82221.1"/>
    </source>
</evidence>